<keyword evidence="11" id="KW-0812">Transmembrane</keyword>
<dbReference type="RefSeq" id="WP_046493154.1">
    <property type="nucleotide sequence ID" value="NZ_CP016303.1"/>
</dbReference>
<dbReference type="PIRSF" id="PIRSF000178">
    <property type="entry name" value="SDH_cyt_b560"/>
    <property type="match status" value="1"/>
</dbReference>
<evidence type="ECO:0000256" key="11">
    <source>
        <dbReference type="ARBA" id="ARBA00022692"/>
    </source>
</evidence>
<dbReference type="AlphaFoldDB" id="A0A249DYZ2"/>
<keyword evidence="13" id="KW-0249">Electron transport</keyword>
<dbReference type="CDD" id="cd03499">
    <property type="entry name" value="SQR_TypeC_SdhC"/>
    <property type="match status" value="1"/>
</dbReference>
<dbReference type="Proteomes" id="UP000216438">
    <property type="component" value="Chromosome"/>
</dbReference>
<keyword evidence="9" id="KW-0816">Tricarboxylic acid cycle</keyword>
<dbReference type="InterPro" id="IPR018495">
    <property type="entry name" value="Succ_DH_cyt_bsu_CS"/>
</dbReference>
<feature type="binding site" description="axial binding residue" evidence="18">
    <location>
        <position position="95"/>
    </location>
    <ligand>
        <name>heme</name>
        <dbReference type="ChEBI" id="CHEBI:30413"/>
        <note>ligand shared with second transmembrane subunit</note>
    </ligand>
    <ligandPart>
        <name>Fe</name>
        <dbReference type="ChEBI" id="CHEBI:18248"/>
    </ligandPart>
</feature>
<proteinExistence type="inferred from homology"/>
<dbReference type="SUPFAM" id="SSF81343">
    <property type="entry name" value="Fumarate reductase respiratory complex transmembrane subunits"/>
    <property type="match status" value="1"/>
</dbReference>
<name>A0A249DYZ2_9ENTR</name>
<evidence type="ECO:0000313" key="19">
    <source>
        <dbReference type="EMBL" id="ASX26579.1"/>
    </source>
</evidence>
<evidence type="ECO:0000256" key="15">
    <source>
        <dbReference type="ARBA" id="ARBA00023004"/>
    </source>
</evidence>
<accession>A0A249DYZ2</accession>
<comment type="pathway">
    <text evidence="3">Carbohydrate metabolism; tricarboxylic acid cycle.</text>
</comment>
<evidence type="ECO:0000256" key="1">
    <source>
        <dbReference type="ARBA" id="ARBA00004050"/>
    </source>
</evidence>
<dbReference type="GO" id="GO:0006099">
    <property type="term" value="P:tricarboxylic acid cycle"/>
    <property type="evidence" value="ECO:0007669"/>
    <property type="project" value="UniProtKB-KW"/>
</dbReference>
<evidence type="ECO:0000256" key="2">
    <source>
        <dbReference type="ARBA" id="ARBA00004429"/>
    </source>
</evidence>
<protein>
    <recommendedName>
        <fullName evidence="5">Succinate dehydrogenase cytochrome b556 subunit</fullName>
    </recommendedName>
</protein>
<gene>
    <name evidence="19" type="ORF">BA171_05930</name>
</gene>
<keyword evidence="6" id="KW-0813">Transport</keyword>
<organism evidence="19 20">
    <name type="scientific">Candidatus Hamiltonella defensa</name>
    <name type="common">Bemisia tabaci</name>
    <dbReference type="NCBI Taxonomy" id="672795"/>
    <lineage>
        <taxon>Bacteria</taxon>
        <taxon>Pseudomonadati</taxon>
        <taxon>Pseudomonadota</taxon>
        <taxon>Gammaproteobacteria</taxon>
        <taxon>Enterobacterales</taxon>
        <taxon>Enterobacteriaceae</taxon>
        <taxon>aphid secondary symbionts</taxon>
        <taxon>Candidatus Williamhamiltonella</taxon>
    </lineage>
</organism>
<dbReference type="Pfam" id="PF01127">
    <property type="entry name" value="Sdh_cyt"/>
    <property type="match status" value="1"/>
</dbReference>
<dbReference type="NCBIfam" id="NF007021">
    <property type="entry name" value="PRK09487.1"/>
    <property type="match status" value="1"/>
</dbReference>
<evidence type="ECO:0000256" key="7">
    <source>
        <dbReference type="ARBA" id="ARBA00022475"/>
    </source>
</evidence>
<dbReference type="PROSITE" id="PS01000">
    <property type="entry name" value="SDH_CYT_1"/>
    <property type="match status" value="1"/>
</dbReference>
<dbReference type="InterPro" id="IPR000701">
    <property type="entry name" value="SuccDH_FuR_B_TM-su"/>
</dbReference>
<dbReference type="InterPro" id="IPR014314">
    <property type="entry name" value="Succ_DH_cytb556"/>
</dbReference>
<keyword evidence="8" id="KW-0997">Cell inner membrane</keyword>
<evidence type="ECO:0000256" key="18">
    <source>
        <dbReference type="PIRSR" id="PIRSR000178-1"/>
    </source>
</evidence>
<dbReference type="GO" id="GO:0009055">
    <property type="term" value="F:electron transfer activity"/>
    <property type="evidence" value="ECO:0007669"/>
    <property type="project" value="InterPro"/>
</dbReference>
<comment type="function">
    <text evidence="1">Membrane-anchoring subunit of succinate dehydrogenase (SDH).</text>
</comment>
<sequence length="140" mass="15899">MWITKLRNDKNGVKMIKKQRPINLDLMTFRFPLTAIASILHRISGVIIFFAVGFFVWLLGLSLSSPEGFIKASTIVDHFLMKLILWGFLTALFYHLLGGIRHLLMDFGCIEENLKLGIRSAQVVMVITVLLSILVGIIIW</sequence>
<dbReference type="GO" id="GO:0005886">
    <property type="term" value="C:plasma membrane"/>
    <property type="evidence" value="ECO:0007669"/>
    <property type="project" value="UniProtKB-SubCell"/>
</dbReference>
<evidence type="ECO:0000313" key="20">
    <source>
        <dbReference type="Proteomes" id="UP000216438"/>
    </source>
</evidence>
<evidence type="ECO:0000256" key="16">
    <source>
        <dbReference type="ARBA" id="ARBA00023136"/>
    </source>
</evidence>
<evidence type="ECO:0000256" key="13">
    <source>
        <dbReference type="ARBA" id="ARBA00022982"/>
    </source>
</evidence>
<dbReference type="GO" id="GO:0046872">
    <property type="term" value="F:metal ion binding"/>
    <property type="evidence" value="ECO:0007669"/>
    <property type="project" value="UniProtKB-KW"/>
</dbReference>
<comment type="subcellular location">
    <subcellularLocation>
        <location evidence="2">Cell inner membrane</location>
        <topology evidence="2">Multi-pass membrane protein</topology>
    </subcellularLocation>
</comment>
<comment type="similarity">
    <text evidence="4">Belongs to the cytochrome b560 family.</text>
</comment>
<dbReference type="EMBL" id="CP016303">
    <property type="protein sequence ID" value="ASX26579.1"/>
    <property type="molecule type" value="Genomic_DNA"/>
</dbReference>
<evidence type="ECO:0000256" key="4">
    <source>
        <dbReference type="ARBA" id="ARBA00007244"/>
    </source>
</evidence>
<keyword evidence="14" id="KW-1133">Transmembrane helix</keyword>
<evidence type="ECO:0000256" key="9">
    <source>
        <dbReference type="ARBA" id="ARBA00022532"/>
    </source>
</evidence>
<reference evidence="19 20" key="2">
    <citation type="submission" date="2017-09" db="EMBL/GenBank/DDBJ databases">
        <title>The genome of whitefly Bemisia tabaci, a global crop pest, provides novel insights into virus transmission, host adaptation and insecticide resistance.</title>
        <authorList>
            <person name="Kaur N."/>
            <person name="Kliot A."/>
            <person name="Pinheiro P.V."/>
            <person name="Luan J."/>
            <person name="Zheng Y."/>
            <person name="Liu W."/>
            <person name="Sun H."/>
            <person name="Yang X."/>
            <person name="Xu Y."/>
            <person name="Luo Y."/>
            <person name="Kruse A."/>
            <person name="Fisher T.W."/>
            <person name="Nelson D.R."/>
            <person name="Elimelech M."/>
            <person name="MacCoss M."/>
            <person name="Johnson R."/>
            <person name="Cohen E."/>
            <person name="Hunter W.B."/>
            <person name="Brown J.K."/>
            <person name="Jander G."/>
            <person name="Cilia M."/>
            <person name="Douglas A.E."/>
            <person name="Ghanim M."/>
            <person name="Simmons A.M."/>
            <person name="Wintermantel W.M."/>
            <person name="Ling K.-S."/>
            <person name="Fei Z."/>
        </authorList>
    </citation>
    <scope>NUCLEOTIDE SEQUENCE [LARGE SCALE GENOMIC DNA]</scope>
    <source>
        <strain evidence="19 20">MEAM1</strain>
    </source>
</reference>
<dbReference type="FunFam" id="1.20.1300.10:FF:000005">
    <property type="entry name" value="Succinate dehydrogenase cytochrome b556 subunit"/>
    <property type="match status" value="1"/>
</dbReference>
<dbReference type="NCBIfam" id="TIGR02970">
    <property type="entry name" value="succ_dehyd_cytB"/>
    <property type="match status" value="1"/>
</dbReference>
<evidence type="ECO:0000256" key="14">
    <source>
        <dbReference type="ARBA" id="ARBA00022989"/>
    </source>
</evidence>
<keyword evidence="12 18" id="KW-0479">Metal-binding</keyword>
<dbReference type="Gene3D" id="1.20.1300.10">
    <property type="entry name" value="Fumarate reductase/succinate dehydrogenase, transmembrane subunit"/>
    <property type="match status" value="1"/>
</dbReference>
<evidence type="ECO:0000256" key="5">
    <source>
        <dbReference type="ARBA" id="ARBA00020076"/>
    </source>
</evidence>
<dbReference type="PANTHER" id="PTHR10978:SF5">
    <property type="entry name" value="SUCCINATE DEHYDROGENASE CYTOCHROME B560 SUBUNIT, MITOCHONDRIAL"/>
    <property type="match status" value="1"/>
</dbReference>
<keyword evidence="15 18" id="KW-0408">Iron</keyword>
<evidence type="ECO:0000256" key="12">
    <source>
        <dbReference type="ARBA" id="ARBA00022723"/>
    </source>
</evidence>
<comment type="cofactor">
    <cofactor evidence="18">
        <name>heme</name>
        <dbReference type="ChEBI" id="CHEBI:30413"/>
    </cofactor>
    <text evidence="18">The heme is bound between the two transmembrane subunits.</text>
</comment>
<keyword evidence="10 18" id="KW-0349">Heme</keyword>
<evidence type="ECO:0000256" key="10">
    <source>
        <dbReference type="ARBA" id="ARBA00022617"/>
    </source>
</evidence>
<evidence type="ECO:0000256" key="8">
    <source>
        <dbReference type="ARBA" id="ARBA00022519"/>
    </source>
</evidence>
<dbReference type="PANTHER" id="PTHR10978">
    <property type="entry name" value="SUCCINATE DEHYDROGENASE CYTOCHROME B560 SUBUNIT"/>
    <property type="match status" value="1"/>
</dbReference>
<keyword evidence="7" id="KW-1003">Cell membrane</keyword>
<dbReference type="PROSITE" id="PS01001">
    <property type="entry name" value="SDH_CYT_2"/>
    <property type="match status" value="1"/>
</dbReference>
<dbReference type="InterPro" id="IPR034804">
    <property type="entry name" value="SQR/QFR_C/D"/>
</dbReference>
<evidence type="ECO:0000256" key="17">
    <source>
        <dbReference type="ARBA" id="ARBA00025912"/>
    </source>
</evidence>
<comment type="subunit">
    <text evidence="17">Part of an enzyme complex containing four subunits: a flavoprotein, an iron-sulfur protein, plus two membrane-anchoring proteins, SdhC and SdhD. The complex can form homotrimers.</text>
</comment>
<evidence type="ECO:0000256" key="3">
    <source>
        <dbReference type="ARBA" id="ARBA00005163"/>
    </source>
</evidence>
<evidence type="ECO:0000256" key="6">
    <source>
        <dbReference type="ARBA" id="ARBA00022448"/>
    </source>
</evidence>
<dbReference type="OrthoDB" id="9799441at2"/>
<keyword evidence="16" id="KW-0472">Membrane</keyword>
<reference evidence="20" key="1">
    <citation type="submission" date="2016-06" db="EMBL/GenBank/DDBJ databases">
        <authorList>
            <person name="Chen W."/>
            <person name="Hasegawa D.K."/>
        </authorList>
    </citation>
    <scope>NUCLEOTIDE SEQUENCE [LARGE SCALE GENOMIC DNA]</scope>
    <source>
        <strain evidence="20">MEAM1</strain>
    </source>
</reference>